<dbReference type="EMBL" id="LAZR01032664">
    <property type="protein sequence ID" value="KKL50271.1"/>
    <property type="molecule type" value="Genomic_DNA"/>
</dbReference>
<reference evidence="1" key="1">
    <citation type="journal article" date="2015" name="Nature">
        <title>Complex archaea that bridge the gap between prokaryotes and eukaryotes.</title>
        <authorList>
            <person name="Spang A."/>
            <person name="Saw J.H."/>
            <person name="Jorgensen S.L."/>
            <person name="Zaremba-Niedzwiedzka K."/>
            <person name="Martijn J."/>
            <person name="Lind A.E."/>
            <person name="van Eijk R."/>
            <person name="Schleper C."/>
            <person name="Guy L."/>
            <person name="Ettema T.J."/>
        </authorList>
    </citation>
    <scope>NUCLEOTIDE SEQUENCE</scope>
</reference>
<sequence length="125" mass="14253">MEQCSELFERVFDSGYGGIVRVCDCGITHFSDQDCDINCYDEGELEKFQENQKKAPNSFLGWDRSIGTMEIGGMEIVWGCSCDIARKYEDFILSHARQLAEYLNETAKMLKEKSDSIKVKNNDKG</sequence>
<evidence type="ECO:0000313" key="1">
    <source>
        <dbReference type="EMBL" id="KKL50271.1"/>
    </source>
</evidence>
<gene>
    <name evidence="1" type="ORF">LCGC14_2307170</name>
</gene>
<accession>A0A0F9D9A1</accession>
<proteinExistence type="predicted"/>
<organism evidence="1">
    <name type="scientific">marine sediment metagenome</name>
    <dbReference type="NCBI Taxonomy" id="412755"/>
    <lineage>
        <taxon>unclassified sequences</taxon>
        <taxon>metagenomes</taxon>
        <taxon>ecological metagenomes</taxon>
    </lineage>
</organism>
<dbReference type="AlphaFoldDB" id="A0A0F9D9A1"/>
<name>A0A0F9D9A1_9ZZZZ</name>
<protein>
    <submittedName>
        <fullName evidence="1">Uncharacterized protein</fullName>
    </submittedName>
</protein>
<comment type="caution">
    <text evidence="1">The sequence shown here is derived from an EMBL/GenBank/DDBJ whole genome shotgun (WGS) entry which is preliminary data.</text>
</comment>